<proteinExistence type="predicted"/>
<dbReference type="InterPro" id="IPR010093">
    <property type="entry name" value="SinI_DNA-bd"/>
</dbReference>
<feature type="non-terminal residue" evidence="2">
    <location>
        <position position="1"/>
    </location>
</feature>
<evidence type="ECO:0000259" key="1">
    <source>
        <dbReference type="Pfam" id="PF12728"/>
    </source>
</evidence>
<dbReference type="Pfam" id="PF12728">
    <property type="entry name" value="HTH_17"/>
    <property type="match status" value="1"/>
</dbReference>
<dbReference type="EMBL" id="BARS01053051">
    <property type="protein sequence ID" value="GAG48253.1"/>
    <property type="molecule type" value="Genomic_DNA"/>
</dbReference>
<dbReference type="NCBIfam" id="TIGR01764">
    <property type="entry name" value="excise"/>
    <property type="match status" value="1"/>
</dbReference>
<comment type="caution">
    <text evidence="2">The sequence shown here is derived from an EMBL/GenBank/DDBJ whole genome shotgun (WGS) entry which is preliminary data.</text>
</comment>
<dbReference type="GO" id="GO:0003677">
    <property type="term" value="F:DNA binding"/>
    <property type="evidence" value="ECO:0007669"/>
    <property type="project" value="InterPro"/>
</dbReference>
<dbReference type="Gene3D" id="1.10.10.10">
    <property type="entry name" value="Winged helix-like DNA-binding domain superfamily/Winged helix DNA-binding domain"/>
    <property type="match status" value="1"/>
</dbReference>
<protein>
    <recommendedName>
        <fullName evidence="1">Helix-turn-helix domain-containing protein</fullName>
    </recommendedName>
</protein>
<reference evidence="2" key="1">
    <citation type="journal article" date="2014" name="Front. Microbiol.">
        <title>High frequency of phylogenetically diverse reductive dehalogenase-homologous genes in deep subseafloor sedimentary metagenomes.</title>
        <authorList>
            <person name="Kawai M."/>
            <person name="Futagami T."/>
            <person name="Toyoda A."/>
            <person name="Takaki Y."/>
            <person name="Nishi S."/>
            <person name="Hori S."/>
            <person name="Arai W."/>
            <person name="Tsubouchi T."/>
            <person name="Morono Y."/>
            <person name="Uchiyama I."/>
            <person name="Ito T."/>
            <person name="Fujiyama A."/>
            <person name="Inagaki F."/>
            <person name="Takami H."/>
        </authorList>
    </citation>
    <scope>NUCLEOTIDE SEQUENCE</scope>
    <source>
        <strain evidence="2">Expedition CK06-06</strain>
    </source>
</reference>
<name>X0YI25_9ZZZZ</name>
<dbReference type="InterPro" id="IPR009061">
    <property type="entry name" value="DNA-bd_dom_put_sf"/>
</dbReference>
<dbReference type="InterPro" id="IPR041657">
    <property type="entry name" value="HTH_17"/>
</dbReference>
<evidence type="ECO:0000313" key="2">
    <source>
        <dbReference type="EMBL" id="GAG48253.1"/>
    </source>
</evidence>
<organism evidence="2">
    <name type="scientific">marine sediment metagenome</name>
    <dbReference type="NCBI Taxonomy" id="412755"/>
    <lineage>
        <taxon>unclassified sequences</taxon>
        <taxon>metagenomes</taxon>
        <taxon>ecological metagenomes</taxon>
    </lineage>
</organism>
<accession>X0YI25</accession>
<dbReference type="SUPFAM" id="SSF46955">
    <property type="entry name" value="Putative DNA-binding domain"/>
    <property type="match status" value="1"/>
</dbReference>
<dbReference type="AlphaFoldDB" id="X0YI25"/>
<feature type="domain" description="Helix-turn-helix" evidence="1">
    <location>
        <begin position="29"/>
        <end position="76"/>
    </location>
</feature>
<sequence length="80" mass="8909">LSVAEGAVLEGHCNMMREGKPSENGAATLTIDEVAKYLEVDKGMVREWADTGKLPAVKEGSKWKFEKTKIENWLTSEKIK</sequence>
<gene>
    <name evidence="2" type="ORF">S01H1_78785</name>
</gene>
<dbReference type="InterPro" id="IPR036388">
    <property type="entry name" value="WH-like_DNA-bd_sf"/>
</dbReference>